<dbReference type="Proteomes" id="UP001255246">
    <property type="component" value="Unassembled WGS sequence"/>
</dbReference>
<sequence length="240" mass="27280">MRKVVVFLTLILAFSSCTRDSELLFDEDRQLIVEGQITSSVDIDLSMIPINVTAFRSAGWFTGGGDFVVLGSGFLDASGNYRIVSTFPENADEINLEINSWRERVFIDSISQIYVNEIENLPFNNSRYSMPSFNLERLELFEIEVRKNSNTLDTLGFSITHNSSLQRFSIDREGNLFEFDGGSSVGSRIDPDDAPNIYKMDIIENSDIFIHYSIRNKGLLEQGEFIVPTDGQESRFVFEY</sequence>
<protein>
    <submittedName>
        <fullName evidence="1">Uncharacterized protein</fullName>
    </submittedName>
</protein>
<gene>
    <name evidence="1" type="ORF">RM706_04075</name>
</gene>
<organism evidence="1 2">
    <name type="scientific">Croceitalea rosinachiae</name>
    <dbReference type="NCBI Taxonomy" id="3075596"/>
    <lineage>
        <taxon>Bacteria</taxon>
        <taxon>Pseudomonadati</taxon>
        <taxon>Bacteroidota</taxon>
        <taxon>Flavobacteriia</taxon>
        <taxon>Flavobacteriales</taxon>
        <taxon>Flavobacteriaceae</taxon>
        <taxon>Croceitalea</taxon>
    </lineage>
</organism>
<evidence type="ECO:0000313" key="2">
    <source>
        <dbReference type="Proteomes" id="UP001255246"/>
    </source>
</evidence>
<dbReference type="EMBL" id="JAVRHR010000001">
    <property type="protein sequence ID" value="MDT0606191.1"/>
    <property type="molecule type" value="Genomic_DNA"/>
</dbReference>
<dbReference type="RefSeq" id="WP_311349750.1">
    <property type="nucleotide sequence ID" value="NZ_JAVRHR010000001.1"/>
</dbReference>
<accession>A0ABU3A7N6</accession>
<name>A0ABU3A7N6_9FLAO</name>
<proteinExistence type="predicted"/>
<comment type="caution">
    <text evidence="1">The sequence shown here is derived from an EMBL/GenBank/DDBJ whole genome shotgun (WGS) entry which is preliminary data.</text>
</comment>
<reference evidence="1 2" key="1">
    <citation type="submission" date="2023-09" db="EMBL/GenBank/DDBJ databases">
        <authorList>
            <person name="Rey-Velasco X."/>
        </authorList>
    </citation>
    <scope>NUCLEOTIDE SEQUENCE [LARGE SCALE GENOMIC DNA]</scope>
    <source>
        <strain evidence="1 2">F388</strain>
    </source>
</reference>
<keyword evidence="2" id="KW-1185">Reference proteome</keyword>
<dbReference type="PROSITE" id="PS51257">
    <property type="entry name" value="PROKAR_LIPOPROTEIN"/>
    <property type="match status" value="1"/>
</dbReference>
<evidence type="ECO:0000313" key="1">
    <source>
        <dbReference type="EMBL" id="MDT0606191.1"/>
    </source>
</evidence>